<proteinExistence type="predicted"/>
<name>A0AB39SN85_9ACTN</name>
<dbReference type="EMBL" id="CP163440">
    <property type="protein sequence ID" value="XDQ67175.1"/>
    <property type="molecule type" value="Genomic_DNA"/>
</dbReference>
<accession>A0AB39SN85</accession>
<gene>
    <name evidence="1" type="ORF">AB5J50_43525</name>
</gene>
<dbReference type="AlphaFoldDB" id="A0AB39SN85"/>
<dbReference type="RefSeq" id="WP_369264102.1">
    <property type="nucleotide sequence ID" value="NZ_CP163440.1"/>
</dbReference>
<evidence type="ECO:0000313" key="1">
    <source>
        <dbReference type="EMBL" id="XDQ67175.1"/>
    </source>
</evidence>
<protein>
    <submittedName>
        <fullName evidence="1">Uncharacterized protein</fullName>
    </submittedName>
</protein>
<reference evidence="1" key="1">
    <citation type="submission" date="2024-07" db="EMBL/GenBank/DDBJ databases">
        <authorList>
            <person name="Yu S.T."/>
        </authorList>
    </citation>
    <scope>NUCLEOTIDE SEQUENCE</scope>
    <source>
        <strain evidence="1">R35</strain>
    </source>
</reference>
<organism evidence="1">
    <name type="scientific">Streptomyces sp. R35</name>
    <dbReference type="NCBI Taxonomy" id="3238630"/>
    <lineage>
        <taxon>Bacteria</taxon>
        <taxon>Bacillati</taxon>
        <taxon>Actinomycetota</taxon>
        <taxon>Actinomycetes</taxon>
        <taxon>Kitasatosporales</taxon>
        <taxon>Streptomycetaceae</taxon>
        <taxon>Streptomyces</taxon>
    </lineage>
</organism>
<sequence>MNDNATSLGVDPAHVAGGGPVTTVVQRAYATTVPVRLRLLLRPMLDDRTVLHAEARGRRGCTGASPAWIGVGDIDLFHA</sequence>